<dbReference type="Gramene" id="Solyc01g081110.3.1">
    <property type="protein sequence ID" value="Solyc01g081110.3.1"/>
    <property type="gene ID" value="Solyc01g081110.3"/>
</dbReference>
<sequence>MYVEMMCKGLDLDKYTYPLVIKACVELRELRYGRLVHAHVIKNGFALDLYVVNNLMRLYGVCGCVGSVRKVFDRSPVRDLVSWTILIQGYVDNGYWKEGVDLFFEMVDDGLRADERMMVVVISACAKLGDSRLGKKLHKYVQSHKLNFDVFLGNALVDMYLKCGERDVALDVFREMPMRNVISWNTVISGLAQRREFKQALSAFIEMQDQGVKPDENTLVGVLNCCSSLGALEVGKWVHRYIDRNRIQLAGFVGNALVDLYAKCGSMDDALRVFGSMATKDVYSYTSVIVGLATHGKARMALKFFYEMLDIGIKPNEVTFVGVLTACSHGGLVEEGHNFFTDMWRVHKLKPRIEHYGCMVDLLGRAGLIDEAMEFVKHMPIEPDASIWGSILAACRIQGKVELAEHVTEILVNMESEKDGTYTLMSNTYASVSKWKDALEVRKAMKRQKIKKVPGCSSIELDGVVSEFRRCDKAHPRSKDIYAMVEQLTFHLIGTEADGKLPVKRHEILLSPQGDDQVVEELELQRREQKFKPQQRSAEVEQKNKKMYVEESVCYDPATHHVQHEGLTEDVFVIQEHTYHNNNDSSQQDVAVAAAAAANNNFHQQDFSNPISETPYLTTPDLLNMFPLPRCTQSSLLPQKSPNLLTSLGLIGDIDGGGASTSSAICDPSSLLLPLNLPPQPPLLRELFHSFPHGYGLRNLRSNNNTSFFNGLEETDQGLYQENGETRPFQNGIFEFSGGMNDIAKNRDGIKETKHFATERQRRVHLNDKYKALRSMVPNPSKNDRASIVKDAIDYINELKRGVNELKLMAEKKRCNKDRIKRQKTEGGTTISMDGSDAKQIMDEVEQSYNGNSLRSSWLQRRSKNTEVDVRIVDDEVTVKLVQQKRINCLFSASKVLDDLQLDLHHVAGGLIGSSGTGSLFSLGHDQEEVTGNLYHDGSFHELTGDMMINSAAIKKRILGKDIKHHASEKQRRVHFSDKFQALRTLIPNPSKNNRATIIADAIGYIDELKMRVNELKVQVDIKKERIKRRRSMVEEYGAVIMEDNQDDQQVMMNKSTNWHHQIKSSKNSNTEVDVRIMEDEVIVKFVQHKQMLKGVNCLLLVSKALDELQLDLQHVAGGLIGDHYSYLLNSKICEGCTVYASVIANKVIDVLDKEHADIN</sequence>
<dbReference type="Pfam" id="PF01535">
    <property type="entry name" value="PPR"/>
    <property type="match status" value="2"/>
</dbReference>
<dbReference type="SMART" id="SM00353">
    <property type="entry name" value="HLH"/>
    <property type="match status" value="2"/>
</dbReference>
<dbReference type="PANTHER" id="PTHR46834">
    <property type="entry name" value="TRANSCRIPTION FACTOR BHLH91"/>
    <property type="match status" value="1"/>
</dbReference>
<dbReference type="PaxDb" id="4081-Solyc01g081110.2.1"/>
<comment type="similarity">
    <text evidence="2">Belongs to the PPR family. PCMP-H subfamily.</text>
</comment>
<dbReference type="GO" id="GO:0046983">
    <property type="term" value="F:protein dimerization activity"/>
    <property type="evidence" value="ECO:0007669"/>
    <property type="project" value="InterPro"/>
</dbReference>
<comment type="subcellular location">
    <subcellularLocation>
        <location evidence="1">Nucleus</location>
    </subcellularLocation>
</comment>
<dbReference type="EnsemblPlants" id="Solyc01g081110.3.1">
    <property type="protein sequence ID" value="Solyc01g081110.3.1"/>
    <property type="gene ID" value="Solyc01g081110.3"/>
</dbReference>
<dbReference type="InterPro" id="IPR045896">
    <property type="entry name" value="MYC1-like_bHLH"/>
</dbReference>
<keyword evidence="4" id="KW-0805">Transcription regulation</keyword>
<evidence type="ECO:0000256" key="7">
    <source>
        <dbReference type="PROSITE-ProRule" id="PRU00708"/>
    </source>
</evidence>
<keyword evidence="11" id="KW-1185">Reference proteome</keyword>
<keyword evidence="8" id="KW-0175">Coiled coil</keyword>
<feature type="coiled-coil region" evidence="8">
    <location>
        <begin position="796"/>
        <end position="823"/>
    </location>
</feature>
<feature type="repeat" description="PPR" evidence="7">
    <location>
        <begin position="180"/>
        <end position="214"/>
    </location>
</feature>
<dbReference type="GO" id="GO:0006355">
    <property type="term" value="P:regulation of DNA-templated transcription"/>
    <property type="evidence" value="ECO:0000318"/>
    <property type="project" value="GO_Central"/>
</dbReference>
<evidence type="ECO:0000313" key="10">
    <source>
        <dbReference type="EnsemblPlants" id="Solyc01g081110.3.1"/>
    </source>
</evidence>
<dbReference type="GO" id="GO:0048658">
    <property type="term" value="P:anther wall tapetum development"/>
    <property type="evidence" value="ECO:0000318"/>
    <property type="project" value="GO_Central"/>
</dbReference>
<reference evidence="10" key="2">
    <citation type="submission" date="2019-01" db="UniProtKB">
        <authorList>
            <consortium name="EnsemblPlants"/>
        </authorList>
    </citation>
    <scope>IDENTIFICATION</scope>
    <source>
        <strain evidence="10">cv. Heinz 1706</strain>
    </source>
</reference>
<feature type="repeat" description="PPR" evidence="7">
    <location>
        <begin position="79"/>
        <end position="113"/>
    </location>
</feature>
<dbReference type="InterPro" id="IPR046848">
    <property type="entry name" value="E_motif"/>
</dbReference>
<dbReference type="InterPro" id="IPR045895">
    <property type="entry name" value="bHLH91-like"/>
</dbReference>
<dbReference type="SUPFAM" id="SSF47459">
    <property type="entry name" value="HLH, helix-loop-helix DNA-binding domain"/>
    <property type="match status" value="2"/>
</dbReference>
<dbReference type="FunFam" id="1.25.40.10:FF:000333">
    <property type="entry name" value="Pentatricopeptide repeat-containing protein"/>
    <property type="match status" value="1"/>
</dbReference>
<dbReference type="Pfam" id="PF20431">
    <property type="entry name" value="E_motif"/>
    <property type="match status" value="1"/>
</dbReference>
<dbReference type="GO" id="GO:0003729">
    <property type="term" value="F:mRNA binding"/>
    <property type="evidence" value="ECO:0007669"/>
    <property type="project" value="UniProtKB-ARBA"/>
</dbReference>
<dbReference type="InterPro" id="IPR002885">
    <property type="entry name" value="PPR_rpt"/>
</dbReference>
<dbReference type="InterPro" id="IPR036638">
    <property type="entry name" value="HLH_DNA-bd_sf"/>
</dbReference>
<feature type="domain" description="BHLH" evidence="9">
    <location>
        <begin position="750"/>
        <end position="799"/>
    </location>
</feature>
<dbReference type="GO" id="GO:0005634">
    <property type="term" value="C:nucleus"/>
    <property type="evidence" value="ECO:0007669"/>
    <property type="project" value="UniProtKB-SubCell"/>
</dbReference>
<dbReference type="PROSITE" id="PS51375">
    <property type="entry name" value="PPR"/>
    <property type="match status" value="3"/>
</dbReference>
<accession>A0A3Q7EIE0</accession>
<dbReference type="Gene3D" id="4.10.280.10">
    <property type="entry name" value="Helix-loop-helix DNA-binding domain"/>
    <property type="match status" value="2"/>
</dbReference>
<dbReference type="PROSITE" id="PS50888">
    <property type="entry name" value="BHLH"/>
    <property type="match status" value="2"/>
</dbReference>
<dbReference type="SMR" id="A0A3Q7EIE0"/>
<evidence type="ECO:0000256" key="1">
    <source>
        <dbReference type="ARBA" id="ARBA00004123"/>
    </source>
</evidence>
<reference evidence="10" key="1">
    <citation type="journal article" date="2012" name="Nature">
        <title>The tomato genome sequence provides insights into fleshy fruit evolution.</title>
        <authorList>
            <consortium name="Tomato Genome Consortium"/>
        </authorList>
    </citation>
    <scope>NUCLEOTIDE SEQUENCE [LARGE SCALE GENOMIC DNA]</scope>
    <source>
        <strain evidence="10">cv. Heinz 1706</strain>
    </source>
</reference>
<keyword evidence="3" id="KW-0677">Repeat</keyword>
<dbReference type="Pfam" id="PF13041">
    <property type="entry name" value="PPR_2"/>
    <property type="match status" value="2"/>
</dbReference>
<name>A0A3Q7EIE0_SOLLC</name>
<dbReference type="PANTHER" id="PTHR46834:SF1">
    <property type="entry name" value="TRANSCRIPTION FACTOR BHLH10"/>
    <property type="match status" value="1"/>
</dbReference>
<proteinExistence type="inferred from homology"/>
<keyword evidence="5" id="KW-0804">Transcription</keyword>
<evidence type="ECO:0000256" key="6">
    <source>
        <dbReference type="ARBA" id="ARBA00023242"/>
    </source>
</evidence>
<dbReference type="GO" id="GO:0009555">
    <property type="term" value="P:pollen development"/>
    <property type="evidence" value="ECO:0000318"/>
    <property type="project" value="GO_Central"/>
</dbReference>
<keyword evidence="6" id="KW-0539">Nucleus</keyword>
<dbReference type="FunFam" id="1.25.40.10:FF:000690">
    <property type="entry name" value="Pentatricopeptide repeat-containing protein"/>
    <property type="match status" value="1"/>
</dbReference>
<evidence type="ECO:0000256" key="4">
    <source>
        <dbReference type="ARBA" id="ARBA00023015"/>
    </source>
</evidence>
<dbReference type="OMA" id="ELANHGH"/>
<dbReference type="CDD" id="cd18918">
    <property type="entry name" value="bHLH_AtMYC1_like"/>
    <property type="match status" value="2"/>
</dbReference>
<evidence type="ECO:0000256" key="5">
    <source>
        <dbReference type="ARBA" id="ARBA00023163"/>
    </source>
</evidence>
<dbReference type="NCBIfam" id="TIGR00756">
    <property type="entry name" value="PPR"/>
    <property type="match status" value="3"/>
</dbReference>
<dbReference type="FunFam" id="1.25.40.10:FF:000427">
    <property type="entry name" value="Pentatricopeptide repeat-containing protein chloroplastic"/>
    <property type="match status" value="1"/>
</dbReference>
<feature type="repeat" description="PPR" evidence="7">
    <location>
        <begin position="281"/>
        <end position="315"/>
    </location>
</feature>
<organism evidence="10">
    <name type="scientific">Solanum lycopersicum</name>
    <name type="common">Tomato</name>
    <name type="synonym">Lycopersicon esculentum</name>
    <dbReference type="NCBI Taxonomy" id="4081"/>
    <lineage>
        <taxon>Eukaryota</taxon>
        <taxon>Viridiplantae</taxon>
        <taxon>Streptophyta</taxon>
        <taxon>Embryophyta</taxon>
        <taxon>Tracheophyta</taxon>
        <taxon>Spermatophyta</taxon>
        <taxon>Magnoliopsida</taxon>
        <taxon>eudicotyledons</taxon>
        <taxon>Gunneridae</taxon>
        <taxon>Pentapetalae</taxon>
        <taxon>asterids</taxon>
        <taxon>lamiids</taxon>
        <taxon>Solanales</taxon>
        <taxon>Solanaceae</taxon>
        <taxon>Solanoideae</taxon>
        <taxon>Solaneae</taxon>
        <taxon>Solanum</taxon>
        <taxon>Solanum subgen. Lycopersicon</taxon>
    </lineage>
</organism>
<evidence type="ECO:0000256" key="8">
    <source>
        <dbReference type="SAM" id="Coils"/>
    </source>
</evidence>
<evidence type="ECO:0000259" key="9">
    <source>
        <dbReference type="PROSITE" id="PS50888"/>
    </source>
</evidence>
<evidence type="ECO:0000313" key="11">
    <source>
        <dbReference type="Proteomes" id="UP000004994"/>
    </source>
</evidence>
<evidence type="ECO:0000256" key="2">
    <source>
        <dbReference type="ARBA" id="ARBA00006643"/>
    </source>
</evidence>
<feature type="domain" description="BHLH" evidence="9">
    <location>
        <begin position="960"/>
        <end position="1009"/>
    </location>
</feature>
<evidence type="ECO:0000256" key="3">
    <source>
        <dbReference type="ARBA" id="ARBA00022737"/>
    </source>
</evidence>
<dbReference type="InParanoid" id="A0A3Q7EIE0"/>
<dbReference type="InterPro" id="IPR011598">
    <property type="entry name" value="bHLH_dom"/>
</dbReference>
<dbReference type="Gene3D" id="1.25.40.10">
    <property type="entry name" value="Tetratricopeptide repeat domain"/>
    <property type="match status" value="3"/>
</dbReference>
<dbReference type="InterPro" id="IPR011990">
    <property type="entry name" value="TPR-like_helical_dom_sf"/>
</dbReference>
<dbReference type="Proteomes" id="UP000004994">
    <property type="component" value="Chromosome 1"/>
</dbReference>
<dbReference type="AlphaFoldDB" id="A0A3Q7EIE0"/>
<protein>
    <recommendedName>
        <fullName evidence="9">BHLH domain-containing protein</fullName>
    </recommendedName>
</protein>
<dbReference type="Pfam" id="PF00010">
    <property type="entry name" value="HLH"/>
    <property type="match status" value="2"/>
</dbReference>